<evidence type="ECO:0000256" key="8">
    <source>
        <dbReference type="ARBA" id="ARBA00023004"/>
    </source>
</evidence>
<comment type="cofactor">
    <cofactor evidence="1">
        <name>[4Fe-4S] cluster</name>
        <dbReference type="ChEBI" id="CHEBI:49883"/>
    </cofactor>
</comment>
<sequence length="306" mass="34569">MNDMQMIKEIEKIKKEKNIKIFAHNYQNLEVQRVADYLGDSFYLSKLAGEVDCDEIIFCGVRFMAETAKIMCSDKKVVLPVEDAECPMAHMVKPQEVLAFKKEHPEFKVVSYVNTTTELKAVSDVCVTSSIAEIVINNMDAQNILFIPDMNLADYVSKRVKGKNIISWNGYCPVHDKVRKDEIFAMRKEYSGYEVLVHPECRREVLQEADFVGSTSAIINYAKNSAAPGFIIGTETGVLHTLKAENPKKEYELLSPSLICYNMKKTTLRDVYNAVTGKGGLVIELDKELAENAKRSLDEMVRLACN</sequence>
<dbReference type="GO" id="GO:0034628">
    <property type="term" value="P:'de novo' NAD+ biosynthetic process from L-aspartate"/>
    <property type="evidence" value="ECO:0007669"/>
    <property type="project" value="TreeGrafter"/>
</dbReference>
<keyword evidence="4" id="KW-0004">4Fe-4S</keyword>
<evidence type="ECO:0000256" key="2">
    <source>
        <dbReference type="ARBA" id="ARBA00005065"/>
    </source>
</evidence>
<keyword evidence="8" id="KW-0408">Iron</keyword>
<name>W8U301_PEPAC</name>
<dbReference type="OrthoDB" id="9801204at2"/>
<evidence type="ECO:0000256" key="4">
    <source>
        <dbReference type="ARBA" id="ARBA00022485"/>
    </source>
</evidence>
<dbReference type="NCBIfam" id="TIGR00550">
    <property type="entry name" value="nadA"/>
    <property type="match status" value="1"/>
</dbReference>
<evidence type="ECO:0000256" key="9">
    <source>
        <dbReference type="ARBA" id="ARBA00023014"/>
    </source>
</evidence>
<evidence type="ECO:0000256" key="3">
    <source>
        <dbReference type="ARBA" id="ARBA00012669"/>
    </source>
</evidence>
<dbReference type="STRING" id="1286171.EAL2_c00220"/>
<dbReference type="AlphaFoldDB" id="W8U301"/>
<dbReference type="Gene3D" id="3.40.50.10800">
    <property type="entry name" value="NadA-like"/>
    <property type="match status" value="3"/>
</dbReference>
<dbReference type="SUPFAM" id="SSF142754">
    <property type="entry name" value="NadA-like"/>
    <property type="match status" value="1"/>
</dbReference>
<dbReference type="InterPro" id="IPR003473">
    <property type="entry name" value="NadA"/>
</dbReference>
<dbReference type="HOGENOM" id="CLU_047382_0_0_9"/>
<dbReference type="PATRIC" id="fig|1286171.3.peg.18"/>
<keyword evidence="9" id="KW-0411">Iron-sulfur</keyword>
<dbReference type="GO" id="GO:0008987">
    <property type="term" value="F:quinolinate synthetase A activity"/>
    <property type="evidence" value="ECO:0007669"/>
    <property type="project" value="UniProtKB-UniRule"/>
</dbReference>
<dbReference type="PANTHER" id="PTHR30573">
    <property type="entry name" value="QUINOLINATE SYNTHETASE A"/>
    <property type="match status" value="1"/>
</dbReference>
<dbReference type="NCBIfam" id="NF006878">
    <property type="entry name" value="PRK09375.1-2"/>
    <property type="match status" value="1"/>
</dbReference>
<protein>
    <recommendedName>
        <fullName evidence="3 10">Quinolinate synthase</fullName>
        <ecNumber evidence="3 10">2.5.1.72</ecNumber>
    </recommendedName>
</protein>
<dbReference type="RefSeq" id="WP_025434438.1">
    <property type="nucleotide sequence ID" value="NZ_CP007452.1"/>
</dbReference>
<dbReference type="UniPathway" id="UPA00253">
    <property type="reaction ID" value="UER00327"/>
</dbReference>
<dbReference type="InterPro" id="IPR036094">
    <property type="entry name" value="NadA_sf"/>
</dbReference>
<keyword evidence="7" id="KW-0479">Metal-binding</keyword>
<dbReference type="PANTHER" id="PTHR30573:SF0">
    <property type="entry name" value="QUINOLINATE SYNTHASE, CHLOROPLASTIC"/>
    <property type="match status" value="1"/>
</dbReference>
<dbReference type="EMBL" id="CP007452">
    <property type="protein sequence ID" value="AHM55386.1"/>
    <property type="molecule type" value="Genomic_DNA"/>
</dbReference>
<gene>
    <name evidence="11" type="primary">nadA</name>
    <name evidence="11" type="ORF">EAL2_c00220</name>
</gene>
<proteinExistence type="predicted"/>
<keyword evidence="12" id="KW-1185">Reference proteome</keyword>
<organism evidence="11 12">
    <name type="scientific">Peptoclostridium acidaminophilum DSM 3953</name>
    <dbReference type="NCBI Taxonomy" id="1286171"/>
    <lineage>
        <taxon>Bacteria</taxon>
        <taxon>Bacillati</taxon>
        <taxon>Bacillota</taxon>
        <taxon>Clostridia</taxon>
        <taxon>Peptostreptococcales</taxon>
        <taxon>Peptoclostridiaceae</taxon>
        <taxon>Peptoclostridium</taxon>
    </lineage>
</organism>
<dbReference type="GO" id="GO:0046872">
    <property type="term" value="F:metal ion binding"/>
    <property type="evidence" value="ECO:0007669"/>
    <property type="project" value="UniProtKB-KW"/>
</dbReference>
<dbReference type="Pfam" id="PF02445">
    <property type="entry name" value="NadA"/>
    <property type="match status" value="1"/>
</dbReference>
<evidence type="ECO:0000256" key="1">
    <source>
        <dbReference type="ARBA" id="ARBA00001966"/>
    </source>
</evidence>
<dbReference type="GO" id="GO:0005829">
    <property type="term" value="C:cytosol"/>
    <property type="evidence" value="ECO:0007669"/>
    <property type="project" value="TreeGrafter"/>
</dbReference>
<evidence type="ECO:0000313" key="12">
    <source>
        <dbReference type="Proteomes" id="UP000019591"/>
    </source>
</evidence>
<comment type="pathway">
    <text evidence="2">Cofactor biosynthesis; NAD(+) biosynthesis; quinolinate from iminoaspartate: step 1/1.</text>
</comment>
<evidence type="ECO:0000256" key="5">
    <source>
        <dbReference type="ARBA" id="ARBA00022642"/>
    </source>
</evidence>
<evidence type="ECO:0000256" key="6">
    <source>
        <dbReference type="ARBA" id="ARBA00022679"/>
    </source>
</evidence>
<dbReference type="eggNOG" id="COG0379">
    <property type="taxonomic scope" value="Bacteria"/>
</dbReference>
<evidence type="ECO:0000313" key="11">
    <source>
        <dbReference type="EMBL" id="AHM55386.1"/>
    </source>
</evidence>
<keyword evidence="5" id="KW-0662">Pyridine nucleotide biosynthesis</keyword>
<evidence type="ECO:0000256" key="10">
    <source>
        <dbReference type="NCBIfam" id="TIGR00550"/>
    </source>
</evidence>
<dbReference type="Proteomes" id="UP000019591">
    <property type="component" value="Chromosome"/>
</dbReference>
<dbReference type="EC" id="2.5.1.72" evidence="3 10"/>
<reference evidence="11 12" key="1">
    <citation type="journal article" date="2014" name="Genome Announc.">
        <title>Complete Genome Sequence of Amino Acid-Utilizing Eubacterium acidaminophilum al-2 (DSM 3953).</title>
        <authorList>
            <person name="Poehlein A."/>
            <person name="Andreesen J.R."/>
            <person name="Daniel R."/>
        </authorList>
    </citation>
    <scope>NUCLEOTIDE SEQUENCE [LARGE SCALE GENOMIC DNA]</scope>
    <source>
        <strain evidence="11 12">DSM 3953</strain>
    </source>
</reference>
<dbReference type="GO" id="GO:0051539">
    <property type="term" value="F:4 iron, 4 sulfur cluster binding"/>
    <property type="evidence" value="ECO:0007669"/>
    <property type="project" value="UniProtKB-KW"/>
</dbReference>
<evidence type="ECO:0000256" key="7">
    <source>
        <dbReference type="ARBA" id="ARBA00022723"/>
    </source>
</evidence>
<dbReference type="KEGG" id="eac:EAL2_c00220"/>
<keyword evidence="6 11" id="KW-0808">Transferase</keyword>
<accession>W8U301</accession>